<feature type="non-terminal residue" evidence="2">
    <location>
        <position position="1"/>
    </location>
</feature>
<evidence type="ECO:0000256" key="1">
    <source>
        <dbReference type="SAM" id="MobiDB-lite"/>
    </source>
</evidence>
<feature type="region of interest" description="Disordered" evidence="1">
    <location>
        <begin position="23"/>
        <end position="43"/>
    </location>
</feature>
<evidence type="ECO:0000313" key="3">
    <source>
        <dbReference type="Proteomes" id="UP000265520"/>
    </source>
</evidence>
<dbReference type="EMBL" id="LXQA010334141">
    <property type="protein sequence ID" value="MCI44701.1"/>
    <property type="molecule type" value="Genomic_DNA"/>
</dbReference>
<dbReference type="AlphaFoldDB" id="A0A392S726"/>
<keyword evidence="3" id="KW-1185">Reference proteome</keyword>
<organism evidence="2 3">
    <name type="scientific">Trifolium medium</name>
    <dbReference type="NCBI Taxonomy" id="97028"/>
    <lineage>
        <taxon>Eukaryota</taxon>
        <taxon>Viridiplantae</taxon>
        <taxon>Streptophyta</taxon>
        <taxon>Embryophyta</taxon>
        <taxon>Tracheophyta</taxon>
        <taxon>Spermatophyta</taxon>
        <taxon>Magnoliopsida</taxon>
        <taxon>eudicotyledons</taxon>
        <taxon>Gunneridae</taxon>
        <taxon>Pentapetalae</taxon>
        <taxon>rosids</taxon>
        <taxon>fabids</taxon>
        <taxon>Fabales</taxon>
        <taxon>Fabaceae</taxon>
        <taxon>Papilionoideae</taxon>
        <taxon>50 kb inversion clade</taxon>
        <taxon>NPAAA clade</taxon>
        <taxon>Hologalegina</taxon>
        <taxon>IRL clade</taxon>
        <taxon>Trifolieae</taxon>
        <taxon>Trifolium</taxon>
    </lineage>
</organism>
<protein>
    <submittedName>
        <fullName evidence="2">Uncharacterized protein</fullName>
    </submittedName>
</protein>
<sequence>LGRFLCLSGFSVVRPDSVGFEEIGEAKEVEEEEDEVLEESEES</sequence>
<comment type="caution">
    <text evidence="2">The sequence shown here is derived from an EMBL/GenBank/DDBJ whole genome shotgun (WGS) entry which is preliminary data.</text>
</comment>
<evidence type="ECO:0000313" key="2">
    <source>
        <dbReference type="EMBL" id="MCI44701.1"/>
    </source>
</evidence>
<feature type="compositionally biased region" description="Acidic residues" evidence="1">
    <location>
        <begin position="28"/>
        <end position="43"/>
    </location>
</feature>
<proteinExistence type="predicted"/>
<dbReference type="Proteomes" id="UP000265520">
    <property type="component" value="Unassembled WGS sequence"/>
</dbReference>
<name>A0A392S726_9FABA</name>
<accession>A0A392S726</accession>
<reference evidence="2 3" key="1">
    <citation type="journal article" date="2018" name="Front. Plant Sci.">
        <title>Red Clover (Trifolium pratense) and Zigzag Clover (T. medium) - A Picture of Genomic Similarities and Differences.</title>
        <authorList>
            <person name="Dluhosova J."/>
            <person name="Istvanek J."/>
            <person name="Nedelnik J."/>
            <person name="Repkova J."/>
        </authorList>
    </citation>
    <scope>NUCLEOTIDE SEQUENCE [LARGE SCALE GENOMIC DNA]</scope>
    <source>
        <strain evidence="3">cv. 10/8</strain>
        <tissue evidence="2">Leaf</tissue>
    </source>
</reference>